<dbReference type="RefSeq" id="XP_020086100.1">
    <property type="nucleotide sequence ID" value="XM_020230511.1"/>
</dbReference>
<accession>A0A6P5EY74</accession>
<evidence type="ECO:0000313" key="1">
    <source>
        <dbReference type="Proteomes" id="UP000515123"/>
    </source>
</evidence>
<keyword evidence="1" id="KW-1185">Reference proteome</keyword>
<dbReference type="Proteomes" id="UP000515123">
    <property type="component" value="Linkage group 4"/>
</dbReference>
<dbReference type="GeneID" id="109708693"/>
<reference evidence="1" key="1">
    <citation type="journal article" date="2015" name="Nat. Genet.">
        <title>The pineapple genome and the evolution of CAM photosynthesis.</title>
        <authorList>
            <person name="Ming R."/>
            <person name="VanBuren R."/>
            <person name="Wai C.M."/>
            <person name="Tang H."/>
            <person name="Schatz M.C."/>
            <person name="Bowers J.E."/>
            <person name="Lyons E."/>
            <person name="Wang M.L."/>
            <person name="Chen J."/>
            <person name="Biggers E."/>
            <person name="Zhang J."/>
            <person name="Huang L."/>
            <person name="Zhang L."/>
            <person name="Miao W."/>
            <person name="Zhang J."/>
            <person name="Ye Z."/>
            <person name="Miao C."/>
            <person name="Lin Z."/>
            <person name="Wang H."/>
            <person name="Zhou H."/>
            <person name="Yim W.C."/>
            <person name="Priest H.D."/>
            <person name="Zheng C."/>
            <person name="Woodhouse M."/>
            <person name="Edger P.P."/>
            <person name="Guyot R."/>
            <person name="Guo H.B."/>
            <person name="Guo H."/>
            <person name="Zheng G."/>
            <person name="Singh R."/>
            <person name="Sharma A."/>
            <person name="Min X."/>
            <person name="Zheng Y."/>
            <person name="Lee H."/>
            <person name="Gurtowski J."/>
            <person name="Sedlazeck F.J."/>
            <person name="Harkess A."/>
            <person name="McKain M.R."/>
            <person name="Liao Z."/>
            <person name="Fang J."/>
            <person name="Liu J."/>
            <person name="Zhang X."/>
            <person name="Zhang Q."/>
            <person name="Hu W."/>
            <person name="Qin Y."/>
            <person name="Wang K."/>
            <person name="Chen L.Y."/>
            <person name="Shirley N."/>
            <person name="Lin Y.R."/>
            <person name="Liu L.Y."/>
            <person name="Hernandez A.G."/>
            <person name="Wright C.L."/>
            <person name="Bulone V."/>
            <person name="Tuskan G.A."/>
            <person name="Heath K."/>
            <person name="Zee F."/>
            <person name="Moore P.H."/>
            <person name="Sunkar R."/>
            <person name="Leebens-Mack J.H."/>
            <person name="Mockler T."/>
            <person name="Bennetzen J.L."/>
            <person name="Freeling M."/>
            <person name="Sankoff D."/>
            <person name="Paterson A.H."/>
            <person name="Zhu X."/>
            <person name="Yang X."/>
            <person name="Smith J.A."/>
            <person name="Cushman J.C."/>
            <person name="Paull R.E."/>
            <person name="Yu Q."/>
        </authorList>
    </citation>
    <scope>NUCLEOTIDE SEQUENCE [LARGE SCALE GENOMIC DNA]</scope>
    <source>
        <strain evidence="1">cv. F153</strain>
    </source>
</reference>
<proteinExistence type="predicted"/>
<organism evidence="1 2">
    <name type="scientific">Ananas comosus</name>
    <name type="common">Pineapple</name>
    <name type="synonym">Ananas ananas</name>
    <dbReference type="NCBI Taxonomy" id="4615"/>
    <lineage>
        <taxon>Eukaryota</taxon>
        <taxon>Viridiplantae</taxon>
        <taxon>Streptophyta</taxon>
        <taxon>Embryophyta</taxon>
        <taxon>Tracheophyta</taxon>
        <taxon>Spermatophyta</taxon>
        <taxon>Magnoliopsida</taxon>
        <taxon>Liliopsida</taxon>
        <taxon>Poales</taxon>
        <taxon>Bromeliaceae</taxon>
        <taxon>Bromelioideae</taxon>
        <taxon>Ananas</taxon>
    </lineage>
</organism>
<dbReference type="PANTHER" id="PTHR37702">
    <property type="entry name" value="PROLINE-RICH FAMILY PROTEIN"/>
    <property type="match status" value="1"/>
</dbReference>
<dbReference type="AlphaFoldDB" id="A0A6P5EY74"/>
<evidence type="ECO:0000313" key="2">
    <source>
        <dbReference type="RefSeq" id="XP_020086100.1"/>
    </source>
</evidence>
<sequence length="227" mass="24628">MHVRFSNNLVLDGRPPHTPTVYTHPLPLSMCPSAHESQRSGYARVDGVTVNPTQHVRAASESRQWPSLRHVTPITRVVITQALLAVRLQQITDHLLYLTAPKRRRRDSALTLTPISPSAPSISAATALIKDGVTCTMCASCDNPCQPLPSPPPPPPTTATCPPPPSSVYYPAPPPPNPFLPYFPFYYYSPPPPGNYISATPPSINNPVSSSPPLLPLLLLLSPLLFL</sequence>
<gene>
    <name evidence="2" type="primary">LOC109708693</name>
</gene>
<protein>
    <submittedName>
        <fullName evidence="2">Extensin-like</fullName>
    </submittedName>
</protein>
<reference evidence="2" key="2">
    <citation type="submission" date="2025-08" db="UniProtKB">
        <authorList>
            <consortium name="RefSeq"/>
        </authorList>
    </citation>
    <scope>IDENTIFICATION</scope>
    <source>
        <tissue evidence="2">Leaf</tissue>
    </source>
</reference>
<dbReference type="PANTHER" id="PTHR37702:SF9">
    <property type="entry name" value="PROLINE-RICH FAMILY PROTEIN"/>
    <property type="match status" value="1"/>
</dbReference>
<name>A0A6P5EY74_ANACO</name>